<gene>
    <name evidence="1" type="ORF">FAUST_11546</name>
</gene>
<dbReference type="AlphaFoldDB" id="A0AAN5YZD9"/>
<dbReference type="Proteomes" id="UP000537989">
    <property type="component" value="Unassembled WGS sequence"/>
</dbReference>
<comment type="caution">
    <text evidence="1">The sequence shown here is derived from an EMBL/GenBank/DDBJ whole genome shotgun (WGS) entry which is preliminary data.</text>
</comment>
<organism evidence="1 2">
    <name type="scientific">Fusarium austroamericanum</name>
    <dbReference type="NCBI Taxonomy" id="282268"/>
    <lineage>
        <taxon>Eukaryota</taxon>
        <taxon>Fungi</taxon>
        <taxon>Dikarya</taxon>
        <taxon>Ascomycota</taxon>
        <taxon>Pezizomycotina</taxon>
        <taxon>Sordariomycetes</taxon>
        <taxon>Hypocreomycetidae</taxon>
        <taxon>Hypocreales</taxon>
        <taxon>Nectriaceae</taxon>
        <taxon>Fusarium</taxon>
    </lineage>
</organism>
<proteinExistence type="predicted"/>
<dbReference type="PANTHER" id="PTHR34714">
    <property type="entry name" value="EGF-LIKE DOMAIN-CONTAINING PROTEIN"/>
    <property type="match status" value="1"/>
</dbReference>
<protein>
    <submittedName>
        <fullName evidence="1">Uncharacterized protein</fullName>
    </submittedName>
</protein>
<dbReference type="PANTHER" id="PTHR34714:SF2">
    <property type="entry name" value="EGF-LIKE DOMAIN-CONTAINING PROTEIN"/>
    <property type="match status" value="1"/>
</dbReference>
<keyword evidence="2" id="KW-1185">Reference proteome</keyword>
<evidence type="ECO:0000313" key="1">
    <source>
        <dbReference type="EMBL" id="KAF5227788.1"/>
    </source>
</evidence>
<accession>A0AAN5YZD9</accession>
<evidence type="ECO:0000313" key="2">
    <source>
        <dbReference type="Proteomes" id="UP000537989"/>
    </source>
</evidence>
<reference evidence="1 2" key="1">
    <citation type="submission" date="2020-02" db="EMBL/GenBank/DDBJ databases">
        <title>Identification and distribution of gene clusters putatively required for synthesis of sphingolipid metabolism inhibitors in phylogenetically diverse species of the filamentous fungus Fusarium.</title>
        <authorList>
            <person name="Kim H.-S."/>
            <person name="Busman M."/>
            <person name="Brown D.W."/>
            <person name="Divon H."/>
            <person name="Uhlig S."/>
            <person name="Proctor R.H."/>
        </authorList>
    </citation>
    <scope>NUCLEOTIDE SEQUENCE [LARGE SCALE GENOMIC DNA]</scope>
    <source>
        <strain evidence="1 2">NRRL 2903</strain>
    </source>
</reference>
<dbReference type="EMBL" id="JAAMOD010000536">
    <property type="protein sequence ID" value="KAF5227788.1"/>
    <property type="molecule type" value="Genomic_DNA"/>
</dbReference>
<sequence>MEFQLAAELMHNSFTLNEKELAKSYSESFNHDEPTQTVYVRRACLQLQSVIEEVQEYIKVNNHDYLCRLVLYCDTIDLPEGLVVGYEDPAKHFELRVFARKVQCQNPGNALRMHFSIDCQLAIYTYALQEGFTAHFLFPDREPQPVKLSIDEDKWGIQINWDESDFHIEQQDSRDLDMTTADYLSRIKSDGTLEKRSFVRDNDNLPRLVAYQFLVAATVIRTKPKLALDILNWVCNLSASESSVALNIQACSLRNSLVLSQERKVFNVPSVNIYASKQVLESRLAASMAFEQAFQNFVGQERASAAMLGQTMNLIAKSEDAMSEYAFLEDVSQKAYRSAQSARESAFQRYNKNNTDLIPLQNAFSKGLDDWVKEKKIEAAKSVFSACIGTIGAIAATVASGGLAAPMIPAAAGSAVNAGKNIAHIINVIKGVVTTIKGIYEKLQPILEKLQTLAETIQNVVAALNASQTLKEKTALQRPDMSLDIFNATALWDIFREKIDEIEKTLSEIDFEAKGKYFFALKTLVINGKTYLQTQENLCQRGNELALVLLKVKLQHKDQKRLALSATATEQQGAVLDLLKRAMFDRLLTIRSLVFLDFQIYSEAYMFHALTDRPPVHISPVKPVPDYLEDAAKFQANIATFGSRVMVQQRKFSILTCGDAADATGLQRRLLKGDAVSVTLSPENPMFAGFSRIRVSKARCYLEGATTAVTENGPVKKNDLRLLLRTSGRFYDINLPGSKKDAPAEYNAYVGDARTLLFEYNIDDGSITCDAEYGQRLDYTQHSPLTEWEISIAPGGLQAKDLDMSGITGLRMELWCDFTLRL</sequence>
<name>A0AAN5YZD9_FUSAU</name>